<gene>
    <name evidence="6" type="ORF">SAMN05216574_12633</name>
</gene>
<dbReference type="PROSITE" id="PS51347">
    <property type="entry name" value="PHOSPHOTRIESTERASE_2"/>
    <property type="match status" value="1"/>
</dbReference>
<dbReference type="PROSITE" id="PS01322">
    <property type="entry name" value="PHOSPHOTRIESTERASE_1"/>
    <property type="match status" value="1"/>
</dbReference>
<evidence type="ECO:0000256" key="5">
    <source>
        <dbReference type="PROSITE-ProRule" id="PRU00679"/>
    </source>
</evidence>
<feature type="binding site" evidence="4">
    <location>
        <position position="175"/>
    </location>
    <ligand>
        <name>Zn(2+)</name>
        <dbReference type="ChEBI" id="CHEBI:29105"/>
        <label>2</label>
    </ligand>
</feature>
<feature type="binding site" description="via carbamate group" evidence="4">
    <location>
        <position position="142"/>
    </location>
    <ligand>
        <name>Zn(2+)</name>
        <dbReference type="ChEBI" id="CHEBI:29105"/>
        <label>2</label>
    </ligand>
</feature>
<evidence type="ECO:0000313" key="6">
    <source>
        <dbReference type="EMBL" id="SFF76761.1"/>
    </source>
</evidence>
<dbReference type="OrthoDB" id="9795018at2"/>
<dbReference type="Pfam" id="PF02126">
    <property type="entry name" value="PTE"/>
    <property type="match status" value="1"/>
</dbReference>
<comment type="cofactor">
    <cofactor evidence="4">
        <name>a divalent metal cation</name>
        <dbReference type="ChEBI" id="CHEBI:60240"/>
    </cofactor>
    <text evidence="4">Binds 2 divalent metal cations per subunit.</text>
</comment>
<dbReference type="InterPro" id="IPR017947">
    <property type="entry name" value="AryldialkylPase_Zn-BS"/>
</dbReference>
<proteinExistence type="inferred from homology"/>
<evidence type="ECO:0000256" key="4">
    <source>
        <dbReference type="PIRSR" id="PIRSR601559-51"/>
    </source>
</evidence>
<feature type="binding site" evidence="4">
    <location>
        <position position="21"/>
    </location>
    <ligand>
        <name>Zn(2+)</name>
        <dbReference type="ChEBI" id="CHEBI:29105"/>
        <label>1</label>
    </ligand>
</feature>
<feature type="modified residue" description="N6-carboxylysine" evidence="3 5">
    <location>
        <position position="142"/>
    </location>
</feature>
<dbReference type="InterPro" id="IPR032466">
    <property type="entry name" value="Metal_Hydrolase"/>
</dbReference>
<keyword evidence="2" id="KW-0378">Hydrolase</keyword>
<feature type="binding site" description="via carbamate group" evidence="4">
    <location>
        <position position="142"/>
    </location>
    <ligand>
        <name>Zn(2+)</name>
        <dbReference type="ChEBI" id="CHEBI:29105"/>
        <label>1</label>
    </ligand>
</feature>
<sequence>MQTFRGPVGAGALGRTLIHEHVFVGSTELDVNHPHPEWDEDRAVALAARQLTELYRLGVRTVVDLTVLGLGRDVARVARVAQQVPVHLVASTGYYTADVLPPFFGTHGPGRLVGGPDPLVEFFVGDIEVGIAGTGVRAGMLKVVTDAPGITDDVARVMTAAAVASRQTGVPITTHSRPDLRNGLDQQAFLRAAGVDLSRVVIGHCGDSEDLPYLRSLMDAGSTIGMDRFGMEHVLPDERRVAVVLELLRLGYADRMVLSHDAATFSRVTPPSWRAAHAPHWRFETIPRRIVPMLLDGGASPEEIERMLVTNPARILVPA</sequence>
<dbReference type="EMBL" id="FOND01000026">
    <property type="protein sequence ID" value="SFF76761.1"/>
    <property type="molecule type" value="Genomic_DNA"/>
</dbReference>
<feature type="binding site" evidence="4">
    <location>
        <position position="261"/>
    </location>
    <ligand>
        <name>Zn(2+)</name>
        <dbReference type="ChEBI" id="CHEBI:29105"/>
        <label>1</label>
    </ligand>
</feature>
<dbReference type="Gene3D" id="3.20.20.140">
    <property type="entry name" value="Metal-dependent hydrolases"/>
    <property type="match status" value="1"/>
</dbReference>
<comment type="similarity">
    <text evidence="5">Belongs to the metallo-dependent hydrolases superfamily. Phosphotriesterase family.</text>
</comment>
<evidence type="ECO:0000256" key="2">
    <source>
        <dbReference type="ARBA" id="ARBA00022801"/>
    </source>
</evidence>
<evidence type="ECO:0000313" key="7">
    <source>
        <dbReference type="Proteomes" id="UP000198589"/>
    </source>
</evidence>
<feature type="binding site" evidence="4">
    <location>
        <position position="19"/>
    </location>
    <ligand>
        <name>Zn(2+)</name>
        <dbReference type="ChEBI" id="CHEBI:29105"/>
        <label>1</label>
    </ligand>
</feature>
<name>A0A1I2LI14_9ACTN</name>
<keyword evidence="7" id="KW-1185">Reference proteome</keyword>
<dbReference type="GO" id="GO:0008270">
    <property type="term" value="F:zinc ion binding"/>
    <property type="evidence" value="ECO:0007669"/>
    <property type="project" value="InterPro"/>
</dbReference>
<evidence type="ECO:0000256" key="3">
    <source>
        <dbReference type="PIRSR" id="PIRSR601559-50"/>
    </source>
</evidence>
<dbReference type="STRING" id="1798228.SAMN05216574_12633"/>
<evidence type="ECO:0000256" key="1">
    <source>
        <dbReference type="ARBA" id="ARBA00022723"/>
    </source>
</evidence>
<dbReference type="SUPFAM" id="SSF51556">
    <property type="entry name" value="Metallo-dependent hydrolases"/>
    <property type="match status" value="1"/>
</dbReference>
<dbReference type="InterPro" id="IPR001559">
    <property type="entry name" value="Phosphotriesterase"/>
</dbReference>
<accession>A0A1I2LI14</accession>
<dbReference type="AlphaFoldDB" id="A0A1I2LI14"/>
<reference evidence="7" key="1">
    <citation type="submission" date="2016-10" db="EMBL/GenBank/DDBJ databases">
        <authorList>
            <person name="Varghese N."/>
            <person name="Submissions S."/>
        </authorList>
    </citation>
    <scope>NUCLEOTIDE SEQUENCE [LARGE SCALE GENOMIC DNA]</scope>
    <source>
        <strain evidence="7">DSM 46838</strain>
    </source>
</reference>
<dbReference type="PANTHER" id="PTHR10819">
    <property type="entry name" value="PHOSPHOTRIESTERASE-RELATED"/>
    <property type="match status" value="1"/>
</dbReference>
<organism evidence="6 7">
    <name type="scientific">Blastococcus tunisiensis</name>
    <dbReference type="NCBI Taxonomy" id="1798228"/>
    <lineage>
        <taxon>Bacteria</taxon>
        <taxon>Bacillati</taxon>
        <taxon>Actinomycetota</taxon>
        <taxon>Actinomycetes</taxon>
        <taxon>Geodermatophilales</taxon>
        <taxon>Geodermatophilaceae</taxon>
        <taxon>Blastococcus</taxon>
    </lineage>
</organism>
<dbReference type="GO" id="GO:0016788">
    <property type="term" value="F:hydrolase activity, acting on ester bonds"/>
    <property type="evidence" value="ECO:0007669"/>
    <property type="project" value="InterPro"/>
</dbReference>
<dbReference type="PANTHER" id="PTHR10819:SF3">
    <property type="entry name" value="PHOSPHOTRIESTERASE-RELATED PROTEIN"/>
    <property type="match status" value="1"/>
</dbReference>
<feature type="binding site" evidence="4">
    <location>
        <position position="204"/>
    </location>
    <ligand>
        <name>Zn(2+)</name>
        <dbReference type="ChEBI" id="CHEBI:29105"/>
        <label>2</label>
    </ligand>
</feature>
<dbReference type="Proteomes" id="UP000198589">
    <property type="component" value="Unassembled WGS sequence"/>
</dbReference>
<protein>
    <submittedName>
        <fullName evidence="6">Phosphotriesterase-related protein</fullName>
    </submittedName>
</protein>
<keyword evidence="1 4" id="KW-0479">Metal-binding</keyword>